<proteinExistence type="predicted"/>
<feature type="transmembrane region" description="Helical" evidence="1">
    <location>
        <begin position="20"/>
        <end position="40"/>
    </location>
</feature>
<keyword evidence="1" id="KW-1133">Transmembrane helix</keyword>
<feature type="transmembrane region" description="Helical" evidence="1">
    <location>
        <begin position="72"/>
        <end position="96"/>
    </location>
</feature>
<protein>
    <submittedName>
        <fullName evidence="2">Uncharacterized protein</fullName>
    </submittedName>
</protein>
<accession>A0A8T0J078</accession>
<dbReference type="Proteomes" id="UP000822688">
    <property type="component" value="Chromosome 2"/>
</dbReference>
<feature type="transmembrane region" description="Helical" evidence="1">
    <location>
        <begin position="49"/>
        <end position="66"/>
    </location>
</feature>
<dbReference type="AlphaFoldDB" id="A0A8T0J078"/>
<evidence type="ECO:0000313" key="2">
    <source>
        <dbReference type="EMBL" id="KAG0589005.1"/>
    </source>
</evidence>
<keyword evidence="1" id="KW-0472">Membrane</keyword>
<gene>
    <name evidence="2" type="ORF">KC19_2G284900</name>
</gene>
<sequence length="122" mass="13928">MAKDLMQTGILDSQFLTTIWPYVALIVLAMTSLQFLRLVISTIFTVLRLLIRVVLFLISWPIYLILLPGRAFIFLTKLTIKITFYVAMAAIVYELLGGALDEMIKESLGHVLQYVQTTFLQQ</sequence>
<keyword evidence="1" id="KW-0812">Transmembrane</keyword>
<reference evidence="2" key="1">
    <citation type="submission" date="2020-06" db="EMBL/GenBank/DDBJ databases">
        <title>WGS assembly of Ceratodon purpureus strain R40.</title>
        <authorList>
            <person name="Carey S.B."/>
            <person name="Jenkins J."/>
            <person name="Shu S."/>
            <person name="Lovell J.T."/>
            <person name="Sreedasyam A."/>
            <person name="Maumus F."/>
            <person name="Tiley G.P."/>
            <person name="Fernandez-Pozo N."/>
            <person name="Barry K."/>
            <person name="Chen C."/>
            <person name="Wang M."/>
            <person name="Lipzen A."/>
            <person name="Daum C."/>
            <person name="Saski C.A."/>
            <person name="Payton A.C."/>
            <person name="Mcbreen J.C."/>
            <person name="Conrad R.E."/>
            <person name="Kollar L.M."/>
            <person name="Olsson S."/>
            <person name="Huttunen S."/>
            <person name="Landis J.B."/>
            <person name="Wickett N.J."/>
            <person name="Johnson M.G."/>
            <person name="Rensing S.A."/>
            <person name="Grimwood J."/>
            <person name="Schmutz J."/>
            <person name="Mcdaniel S.F."/>
        </authorList>
    </citation>
    <scope>NUCLEOTIDE SEQUENCE</scope>
    <source>
        <strain evidence="2">R40</strain>
    </source>
</reference>
<organism evidence="2 3">
    <name type="scientific">Ceratodon purpureus</name>
    <name type="common">Fire moss</name>
    <name type="synonym">Dicranum purpureum</name>
    <dbReference type="NCBI Taxonomy" id="3225"/>
    <lineage>
        <taxon>Eukaryota</taxon>
        <taxon>Viridiplantae</taxon>
        <taxon>Streptophyta</taxon>
        <taxon>Embryophyta</taxon>
        <taxon>Bryophyta</taxon>
        <taxon>Bryophytina</taxon>
        <taxon>Bryopsida</taxon>
        <taxon>Dicranidae</taxon>
        <taxon>Pseudoditrichales</taxon>
        <taxon>Ditrichaceae</taxon>
        <taxon>Ceratodon</taxon>
    </lineage>
</organism>
<keyword evidence="3" id="KW-1185">Reference proteome</keyword>
<evidence type="ECO:0000313" key="3">
    <source>
        <dbReference type="Proteomes" id="UP000822688"/>
    </source>
</evidence>
<evidence type="ECO:0000256" key="1">
    <source>
        <dbReference type="SAM" id="Phobius"/>
    </source>
</evidence>
<dbReference type="EMBL" id="CM026422">
    <property type="protein sequence ID" value="KAG0589005.1"/>
    <property type="molecule type" value="Genomic_DNA"/>
</dbReference>
<name>A0A8T0J078_CERPU</name>
<comment type="caution">
    <text evidence="2">The sequence shown here is derived from an EMBL/GenBank/DDBJ whole genome shotgun (WGS) entry which is preliminary data.</text>
</comment>